<dbReference type="InterPro" id="IPR042242">
    <property type="entry name" value="RecO_C"/>
</dbReference>
<evidence type="ECO:0000259" key="8">
    <source>
        <dbReference type="Pfam" id="PF11967"/>
    </source>
</evidence>
<dbReference type="OrthoDB" id="9797083at2"/>
<dbReference type="Proteomes" id="UP000095495">
    <property type="component" value="Unassembled WGS sequence"/>
</dbReference>
<dbReference type="EMBL" id="CYXV01000008">
    <property type="protein sequence ID" value="CUM99819.1"/>
    <property type="molecule type" value="Genomic_DNA"/>
</dbReference>
<dbReference type="Proteomes" id="UP000049979">
    <property type="component" value="Unassembled WGS sequence"/>
</dbReference>
<dbReference type="Pfam" id="PF11967">
    <property type="entry name" value="RecO_N"/>
    <property type="match status" value="1"/>
</dbReference>
<reference evidence="9" key="1">
    <citation type="submission" date="2015-05" db="EMBL/GenBank/DDBJ databases">
        <authorList>
            <person name="Wang D.B."/>
            <person name="Wang M."/>
        </authorList>
    </citation>
    <scope>NUCLEOTIDE SEQUENCE [LARGE SCALE GENOMIC DNA]</scope>
    <source>
        <strain evidence="9">M72</strain>
    </source>
</reference>
<name>A0A0M6WSA1_9FIRM</name>
<evidence type="ECO:0000313" key="10">
    <source>
        <dbReference type="EMBL" id="CUM99819.1"/>
    </source>
</evidence>
<dbReference type="SUPFAM" id="SSF50249">
    <property type="entry name" value="Nucleic acid-binding proteins"/>
    <property type="match status" value="1"/>
</dbReference>
<protein>
    <recommendedName>
        <fullName evidence="2 7">DNA repair protein RecO</fullName>
    </recommendedName>
    <alternativeName>
        <fullName evidence="6 7">Recombination protein O</fullName>
    </alternativeName>
</protein>
<dbReference type="InterPro" id="IPR003717">
    <property type="entry name" value="RecO"/>
</dbReference>
<dbReference type="EMBL" id="CVRR01000033">
    <property type="protein sequence ID" value="CRL40525.1"/>
    <property type="molecule type" value="Genomic_DNA"/>
</dbReference>
<reference evidence="11 14" key="3">
    <citation type="journal article" date="2019" name="Nat. Med.">
        <title>A library of human gut bacterial isolates paired with longitudinal multiomics data enables mechanistic microbiome research.</title>
        <authorList>
            <person name="Poyet M."/>
            <person name="Groussin M."/>
            <person name="Gibbons S.M."/>
            <person name="Avila-Pacheco J."/>
            <person name="Jiang X."/>
            <person name="Kearney S.M."/>
            <person name="Perrotta A.R."/>
            <person name="Berdy B."/>
            <person name="Zhao S."/>
            <person name="Lieberman T.D."/>
            <person name="Swanson P.K."/>
            <person name="Smith M."/>
            <person name="Roesemann S."/>
            <person name="Alexander J.E."/>
            <person name="Rich S.A."/>
            <person name="Livny J."/>
            <person name="Vlamakis H."/>
            <person name="Clish C."/>
            <person name="Bullock K."/>
            <person name="Deik A."/>
            <person name="Scott J."/>
            <person name="Pierce K.A."/>
            <person name="Xavier R.J."/>
            <person name="Alm E.J."/>
        </authorList>
    </citation>
    <scope>NUCLEOTIDE SEQUENCE [LARGE SCALE GENOMIC DNA]</scope>
    <source>
        <strain evidence="11 14">BIOML-A1</strain>
    </source>
</reference>
<organism evidence="9 12">
    <name type="scientific">Roseburia faecis</name>
    <dbReference type="NCBI Taxonomy" id="301302"/>
    <lineage>
        <taxon>Bacteria</taxon>
        <taxon>Bacillati</taxon>
        <taxon>Bacillota</taxon>
        <taxon>Clostridia</taxon>
        <taxon>Lachnospirales</taxon>
        <taxon>Lachnospiraceae</taxon>
        <taxon>Roseburia</taxon>
    </lineage>
</organism>
<comment type="function">
    <text evidence="7">Involved in DNA repair and RecF pathway recombination.</text>
</comment>
<dbReference type="RefSeq" id="WP_022045858.1">
    <property type="nucleotide sequence ID" value="NZ_CP173697.1"/>
</dbReference>
<evidence type="ECO:0000313" key="9">
    <source>
        <dbReference type="EMBL" id="CRL40525.1"/>
    </source>
</evidence>
<dbReference type="GO" id="GO:0006310">
    <property type="term" value="P:DNA recombination"/>
    <property type="evidence" value="ECO:0007669"/>
    <property type="project" value="UniProtKB-UniRule"/>
</dbReference>
<dbReference type="SUPFAM" id="SSF57863">
    <property type="entry name" value="ArfGap/RecO-like zinc finger"/>
    <property type="match status" value="1"/>
</dbReference>
<dbReference type="NCBIfam" id="TIGR00613">
    <property type="entry name" value="reco"/>
    <property type="match status" value="1"/>
</dbReference>
<proteinExistence type="inferred from homology"/>
<dbReference type="HAMAP" id="MF_00201">
    <property type="entry name" value="RecO"/>
    <property type="match status" value="1"/>
</dbReference>
<dbReference type="Proteomes" id="UP000446657">
    <property type="component" value="Unassembled WGS sequence"/>
</dbReference>
<dbReference type="Gene3D" id="1.20.1440.120">
    <property type="entry name" value="Recombination protein O, C-terminal domain"/>
    <property type="match status" value="1"/>
</dbReference>
<gene>
    <name evidence="7 10" type="primary">recO</name>
    <name evidence="10" type="ORF">ERS852420_02038</name>
    <name evidence="11" type="ORF">GMD30_02730</name>
    <name evidence="9" type="ORF">M72_09831</name>
</gene>
<evidence type="ECO:0000313" key="11">
    <source>
        <dbReference type="EMBL" id="MTR80639.1"/>
    </source>
</evidence>
<dbReference type="Gene3D" id="2.40.50.140">
    <property type="entry name" value="Nucleic acid-binding proteins"/>
    <property type="match status" value="1"/>
</dbReference>
<dbReference type="GO" id="GO:0006302">
    <property type="term" value="P:double-strand break repair"/>
    <property type="evidence" value="ECO:0007669"/>
    <property type="project" value="TreeGrafter"/>
</dbReference>
<evidence type="ECO:0000256" key="1">
    <source>
        <dbReference type="ARBA" id="ARBA00007452"/>
    </source>
</evidence>
<dbReference type="EMBL" id="WNAL01000004">
    <property type="protein sequence ID" value="MTR80639.1"/>
    <property type="molecule type" value="Genomic_DNA"/>
</dbReference>
<keyword evidence="12" id="KW-1185">Reference proteome</keyword>
<dbReference type="Pfam" id="PF02565">
    <property type="entry name" value="RecO_C"/>
    <property type="match status" value="1"/>
</dbReference>
<evidence type="ECO:0000256" key="5">
    <source>
        <dbReference type="ARBA" id="ARBA00023204"/>
    </source>
</evidence>
<dbReference type="PANTHER" id="PTHR33991">
    <property type="entry name" value="DNA REPAIR PROTEIN RECO"/>
    <property type="match status" value="1"/>
</dbReference>
<dbReference type="InterPro" id="IPR012340">
    <property type="entry name" value="NA-bd_OB-fold"/>
</dbReference>
<accession>A0A0M6WSA1</accession>
<reference evidence="12" key="2">
    <citation type="submission" date="2015-05" db="EMBL/GenBank/DDBJ databases">
        <authorList>
            <consortium name="Pathogen Informatics"/>
        </authorList>
    </citation>
    <scope>NUCLEOTIDE SEQUENCE [LARGE SCALE GENOMIC DNA]</scope>
    <source>
        <strain evidence="10 13">2789STDY5608863</strain>
        <strain evidence="12">M72</strain>
    </source>
</reference>
<dbReference type="PANTHER" id="PTHR33991:SF1">
    <property type="entry name" value="DNA REPAIR PROTEIN RECO"/>
    <property type="match status" value="1"/>
</dbReference>
<dbReference type="InterPro" id="IPR022572">
    <property type="entry name" value="DNA_rep/recomb_RecO_N"/>
</dbReference>
<comment type="similarity">
    <text evidence="1 7">Belongs to the RecO family.</text>
</comment>
<dbReference type="GO" id="GO:0043590">
    <property type="term" value="C:bacterial nucleoid"/>
    <property type="evidence" value="ECO:0007669"/>
    <property type="project" value="TreeGrafter"/>
</dbReference>
<evidence type="ECO:0000256" key="4">
    <source>
        <dbReference type="ARBA" id="ARBA00023172"/>
    </source>
</evidence>
<dbReference type="InterPro" id="IPR037278">
    <property type="entry name" value="ARFGAP/RecO"/>
</dbReference>
<dbReference type="STRING" id="301302.ERS852420_02038"/>
<evidence type="ECO:0000256" key="2">
    <source>
        <dbReference type="ARBA" id="ARBA00021310"/>
    </source>
</evidence>
<evidence type="ECO:0000256" key="6">
    <source>
        <dbReference type="ARBA" id="ARBA00033409"/>
    </source>
</evidence>
<evidence type="ECO:0000256" key="3">
    <source>
        <dbReference type="ARBA" id="ARBA00022763"/>
    </source>
</evidence>
<dbReference type="Gene3D" id="6.20.220.20">
    <property type="entry name" value="Recombination protein O, zinc-binding domain"/>
    <property type="match status" value="1"/>
</dbReference>
<keyword evidence="4 7" id="KW-0233">DNA recombination</keyword>
<feature type="domain" description="DNA replication/recombination mediator RecO N-terminal" evidence="8">
    <location>
        <begin position="7"/>
        <end position="79"/>
    </location>
</feature>
<keyword evidence="3 7" id="KW-0227">DNA damage</keyword>
<evidence type="ECO:0000313" key="13">
    <source>
        <dbReference type="Proteomes" id="UP000095495"/>
    </source>
</evidence>
<dbReference type="AlphaFoldDB" id="A0A0M6WSA1"/>
<evidence type="ECO:0000313" key="14">
    <source>
        <dbReference type="Proteomes" id="UP000446657"/>
    </source>
</evidence>
<dbReference type="GeneID" id="99747615"/>
<evidence type="ECO:0000256" key="7">
    <source>
        <dbReference type="HAMAP-Rule" id="MF_00201"/>
    </source>
</evidence>
<keyword evidence="5 7" id="KW-0234">DNA repair</keyword>
<sequence>MSQSVIVMGMVLTAMPVNDYDKRITILTKERGKITAFARGARRPSSQLLAATNPFAFGEFEVFEGRNSYNVTKANIQNYFRELVLDLDAASLAFYFAEFAEYYCQENNDEREMLKLLYQSFRALENSRYSKELVRAVFELKAITINGEGPQVFACMHCHAKEDLCFFSVKRGGIFCRTCAKEVQGMYISDSTRYTMQYIISTPVARLYSFTVSEEVLRELKMIMKEYMAYYVHHDFKSLSIFG</sequence>
<evidence type="ECO:0000313" key="12">
    <source>
        <dbReference type="Proteomes" id="UP000049979"/>
    </source>
</evidence>